<dbReference type="PANTHER" id="PTHR43072:SF23">
    <property type="entry name" value="UPF0039 PROTEIN C11D3.02C"/>
    <property type="match status" value="1"/>
</dbReference>
<keyword evidence="5" id="KW-1185">Reference proteome</keyword>
<accession>A0ABQ4Q2B7</accession>
<proteinExistence type="predicted"/>
<name>A0ABQ4Q2B7_9BURK</name>
<feature type="domain" description="N-acetyltransferase" evidence="3">
    <location>
        <begin position="39"/>
        <end position="192"/>
    </location>
</feature>
<dbReference type="Gene3D" id="3.40.630.30">
    <property type="match status" value="1"/>
</dbReference>
<dbReference type="Pfam" id="PF00583">
    <property type="entry name" value="Acetyltransf_1"/>
    <property type="match status" value="1"/>
</dbReference>
<dbReference type="InterPro" id="IPR016181">
    <property type="entry name" value="Acyl_CoA_acyltransferase"/>
</dbReference>
<dbReference type="SUPFAM" id="SSF55729">
    <property type="entry name" value="Acyl-CoA N-acyltransferases (Nat)"/>
    <property type="match status" value="1"/>
</dbReference>
<keyword evidence="1" id="KW-0808">Transferase</keyword>
<evidence type="ECO:0000256" key="1">
    <source>
        <dbReference type="ARBA" id="ARBA00022679"/>
    </source>
</evidence>
<dbReference type="EMBL" id="BPMK01000005">
    <property type="protein sequence ID" value="GIZ51327.1"/>
    <property type="molecule type" value="Genomic_DNA"/>
</dbReference>
<gene>
    <name evidence="4" type="ORF">NCCP691_13410</name>
</gene>
<comment type="caution">
    <text evidence="4">The sequence shown here is derived from an EMBL/GenBank/DDBJ whole genome shotgun (WGS) entry which is preliminary data.</text>
</comment>
<organism evidence="4 5">
    <name type="scientific">Noviherbaspirillum aridicola</name>
    <dbReference type="NCBI Taxonomy" id="2849687"/>
    <lineage>
        <taxon>Bacteria</taxon>
        <taxon>Pseudomonadati</taxon>
        <taxon>Pseudomonadota</taxon>
        <taxon>Betaproteobacteria</taxon>
        <taxon>Burkholderiales</taxon>
        <taxon>Oxalobacteraceae</taxon>
        <taxon>Noviherbaspirillum</taxon>
    </lineage>
</organism>
<evidence type="ECO:0000259" key="3">
    <source>
        <dbReference type="PROSITE" id="PS51186"/>
    </source>
</evidence>
<dbReference type="PANTHER" id="PTHR43072">
    <property type="entry name" value="N-ACETYLTRANSFERASE"/>
    <property type="match status" value="1"/>
</dbReference>
<evidence type="ECO:0000313" key="4">
    <source>
        <dbReference type="EMBL" id="GIZ51327.1"/>
    </source>
</evidence>
<reference evidence="4 5" key="1">
    <citation type="journal article" date="2022" name="Int. J. Syst. Evol. Microbiol.">
        <title>Noviherbaspirillum aridicola sp. nov., isolated from an arid soil in Pakistan.</title>
        <authorList>
            <person name="Khan I.U."/>
            <person name="Saqib M."/>
            <person name="Amin A."/>
            <person name="Hussain F."/>
            <person name="Li L."/>
            <person name="Liu Y.H."/>
            <person name="Fang B.Z."/>
            <person name="Ahmed I."/>
            <person name="Li W.J."/>
        </authorList>
    </citation>
    <scope>NUCLEOTIDE SEQUENCE [LARGE SCALE GENOMIC DNA]</scope>
    <source>
        <strain evidence="4 5">NCCP-691</strain>
    </source>
</reference>
<dbReference type="RefSeq" id="WP_220807499.1">
    <property type="nucleotide sequence ID" value="NZ_BPMK01000005.1"/>
</dbReference>
<evidence type="ECO:0000313" key="5">
    <source>
        <dbReference type="Proteomes" id="UP000887222"/>
    </source>
</evidence>
<dbReference type="PROSITE" id="PS51186">
    <property type="entry name" value="GNAT"/>
    <property type="match status" value="1"/>
</dbReference>
<dbReference type="InterPro" id="IPR000182">
    <property type="entry name" value="GNAT_dom"/>
</dbReference>
<evidence type="ECO:0000256" key="2">
    <source>
        <dbReference type="ARBA" id="ARBA00023315"/>
    </source>
</evidence>
<dbReference type="Proteomes" id="UP000887222">
    <property type="component" value="Unassembled WGS sequence"/>
</dbReference>
<protein>
    <recommendedName>
        <fullName evidence="3">N-acetyltransferase domain-containing protein</fullName>
    </recommendedName>
</protein>
<sequence>MPTLLPCLRARRRLLPFWPDARAGGQVHDNWRLRDGVTVRLRPARPQDAGLIQAMIRRLSMESRYHRFFYPLHELPPELLARFTQAEPTRAMNLIATVIEDGREVAIGMAQYVADGYPQHADFAVVVSDERQRNGIATRMIRALIRVARGAGIEKIQGDVLAENEPMRALMMGMGFRLERHPEDVLLRKAWKQLAPAGLA</sequence>
<keyword evidence="2" id="KW-0012">Acyltransferase</keyword>